<dbReference type="RefSeq" id="WP_257914295.1">
    <property type="nucleotide sequence ID" value="NZ_JANPWE010000019.1"/>
</dbReference>
<keyword evidence="3" id="KW-1185">Reference proteome</keyword>
<keyword evidence="1" id="KW-0175">Coiled coil</keyword>
<feature type="coiled-coil region" evidence="1">
    <location>
        <begin position="155"/>
        <end position="198"/>
    </location>
</feature>
<dbReference type="Proteomes" id="UP001524944">
    <property type="component" value="Unassembled WGS sequence"/>
</dbReference>
<organism evidence="2 3">
    <name type="scientific">Dehalobacterium formicoaceticum</name>
    <dbReference type="NCBI Taxonomy" id="51515"/>
    <lineage>
        <taxon>Bacteria</taxon>
        <taxon>Bacillati</taxon>
        <taxon>Bacillota</taxon>
        <taxon>Clostridia</taxon>
        <taxon>Eubacteriales</taxon>
        <taxon>Peptococcaceae</taxon>
        <taxon>Dehalobacterium</taxon>
    </lineage>
</organism>
<reference evidence="2 3" key="1">
    <citation type="submission" date="2022-08" db="EMBL/GenBank/DDBJ databases">
        <title>Proteogenomics of the novel Dehalobacterium formicoaceticum strain EZ94 highlights a key role of methyltransferases during anaerobic dichloromethane degradation.</title>
        <authorList>
            <person name="Wasmund K."/>
        </authorList>
    </citation>
    <scope>NUCLEOTIDE SEQUENCE [LARGE SCALE GENOMIC DNA]</scope>
    <source>
        <strain evidence="2 3">EZ94</strain>
    </source>
</reference>
<gene>
    <name evidence="2" type="ORF">NVS47_16960</name>
</gene>
<evidence type="ECO:0000313" key="3">
    <source>
        <dbReference type="Proteomes" id="UP001524944"/>
    </source>
</evidence>
<evidence type="ECO:0000256" key="1">
    <source>
        <dbReference type="SAM" id="Coils"/>
    </source>
</evidence>
<name>A0ABT1Y997_9FIRM</name>
<dbReference type="Pfam" id="PF14335">
    <property type="entry name" value="DUF4391"/>
    <property type="match status" value="1"/>
</dbReference>
<dbReference type="InterPro" id="IPR025503">
    <property type="entry name" value="DUF4391"/>
</dbReference>
<protein>
    <submittedName>
        <fullName evidence="2">DUF4391 domain-containing protein</fullName>
    </submittedName>
</protein>
<proteinExistence type="predicted"/>
<sequence length="204" mass="23433">MLGLPRSTEVNRRVSKEKIYANTTMTTQLRDIIKNQIESIIWRNKLSDTTVGLAPGEDVKEIQVFEISLRQRGLDKRVLTAINKAIPYKILFVLTFENVAQTWIEASGTFYNSDWFRIDGSTLKLDGLNLDTVYGNLARHIAGGRLDSEGDIAEAVEKDKIRQKIEREIAGLEKKILREKQFNRQVELNSELRRLRTELEGLSR</sequence>
<dbReference type="EMBL" id="JANPWE010000019">
    <property type="protein sequence ID" value="MCR6547178.1"/>
    <property type="molecule type" value="Genomic_DNA"/>
</dbReference>
<accession>A0ABT1Y997</accession>
<comment type="caution">
    <text evidence="2">The sequence shown here is derived from an EMBL/GenBank/DDBJ whole genome shotgun (WGS) entry which is preliminary data.</text>
</comment>
<evidence type="ECO:0000313" key="2">
    <source>
        <dbReference type="EMBL" id="MCR6547178.1"/>
    </source>
</evidence>